<dbReference type="GeneID" id="103011916"/>
<protein>
    <submittedName>
        <fullName evidence="11">Receptor-transporting protein 1 isoform X1</fullName>
    </submittedName>
</protein>
<name>A0A384B6E9_BALAC</name>
<dbReference type="SMART" id="SM01328">
    <property type="entry name" value="zf-3CxxC"/>
    <property type="match status" value="1"/>
</dbReference>
<evidence type="ECO:0000256" key="1">
    <source>
        <dbReference type="ARBA" id="ARBA00004167"/>
    </source>
</evidence>
<keyword evidence="7 8" id="KW-0472">Membrane</keyword>
<evidence type="ECO:0000256" key="8">
    <source>
        <dbReference type="SAM" id="Phobius"/>
    </source>
</evidence>
<evidence type="ECO:0000256" key="3">
    <source>
        <dbReference type="ARBA" id="ARBA00022723"/>
    </source>
</evidence>
<accession>A0A384B6E9</accession>
<feature type="domain" description="3CxxC-type" evidence="9">
    <location>
        <begin position="154"/>
        <end position="264"/>
    </location>
</feature>
<dbReference type="GO" id="GO:0031849">
    <property type="term" value="F:olfactory receptor binding"/>
    <property type="evidence" value="ECO:0007669"/>
    <property type="project" value="TreeGrafter"/>
</dbReference>
<keyword evidence="2 8" id="KW-0812">Transmembrane</keyword>
<comment type="subcellular location">
    <subcellularLocation>
        <location evidence="1">Membrane</location>
        <topology evidence="1">Single-pass membrane protein</topology>
    </subcellularLocation>
</comment>
<dbReference type="CTD" id="132112"/>
<dbReference type="PANTHER" id="PTHR14402:SF19">
    <property type="entry name" value="RECEPTOR-TRANSPORTING PROTEIN 1"/>
    <property type="match status" value="1"/>
</dbReference>
<dbReference type="InterPro" id="IPR026096">
    <property type="entry name" value="R-trans_p"/>
</dbReference>
<keyword evidence="3" id="KW-0479">Metal-binding</keyword>
<dbReference type="PANTHER" id="PTHR14402">
    <property type="entry name" value="RECEPTOR TRANSPORTING PROTEIN"/>
    <property type="match status" value="1"/>
</dbReference>
<dbReference type="GO" id="GO:0051205">
    <property type="term" value="P:protein insertion into membrane"/>
    <property type="evidence" value="ECO:0007669"/>
    <property type="project" value="TreeGrafter"/>
</dbReference>
<evidence type="ECO:0000313" key="11">
    <source>
        <dbReference type="RefSeq" id="XP_007195301.2"/>
    </source>
</evidence>
<reference evidence="11" key="1">
    <citation type="submission" date="2025-08" db="UniProtKB">
        <authorList>
            <consortium name="RefSeq"/>
        </authorList>
    </citation>
    <scope>IDENTIFICATION</scope>
</reference>
<dbReference type="GO" id="GO:0001580">
    <property type="term" value="P:detection of chemical stimulus involved in sensory perception of bitter taste"/>
    <property type="evidence" value="ECO:0007669"/>
    <property type="project" value="TreeGrafter"/>
</dbReference>
<dbReference type="AlphaFoldDB" id="A0A384B6E9"/>
<feature type="transmembrane region" description="Helical" evidence="8">
    <location>
        <begin position="305"/>
        <end position="324"/>
    </location>
</feature>
<evidence type="ECO:0000256" key="4">
    <source>
        <dbReference type="ARBA" id="ARBA00022771"/>
    </source>
</evidence>
<dbReference type="InParanoid" id="A0A384B6E9"/>
<keyword evidence="6 8" id="KW-1133">Transmembrane helix</keyword>
<evidence type="ECO:0000259" key="9">
    <source>
        <dbReference type="SMART" id="SM01328"/>
    </source>
</evidence>
<evidence type="ECO:0000256" key="2">
    <source>
        <dbReference type="ARBA" id="ARBA00022692"/>
    </source>
</evidence>
<dbReference type="Proteomes" id="UP001652580">
    <property type="component" value="Chromosome 4"/>
</dbReference>
<dbReference type="FunCoup" id="A0A384B6E9">
    <property type="interactions" value="1"/>
</dbReference>
<dbReference type="KEGG" id="bacu:103011916"/>
<gene>
    <name evidence="11" type="primary">RTP1</name>
</gene>
<proteinExistence type="predicted"/>
<keyword evidence="5" id="KW-0862">Zinc</keyword>
<dbReference type="STRING" id="310752.A0A384B6E9"/>
<dbReference type="InterPro" id="IPR027377">
    <property type="entry name" value="ZAR1/RTP1-5-like_Znf-3CxxC"/>
</dbReference>
<evidence type="ECO:0000256" key="5">
    <source>
        <dbReference type="ARBA" id="ARBA00022833"/>
    </source>
</evidence>
<dbReference type="Pfam" id="PF13695">
    <property type="entry name" value="Zn_ribbon_3CxxC"/>
    <property type="match status" value="1"/>
</dbReference>
<keyword evidence="4" id="KW-0863">Zinc-finger</keyword>
<keyword evidence="11" id="KW-0675">Receptor</keyword>
<evidence type="ECO:0000256" key="6">
    <source>
        <dbReference type="ARBA" id="ARBA00022989"/>
    </source>
</evidence>
<sequence length="330" mass="38200">MQWLMQWLPPLCTGGCSYTWLSQHGSYCILVTGYIPSYNHLAYIEPGTRVPLRTKEGAGSCFLPVLLMRIFRPWRLRCPALHLPSFPVFSLKWSLPSLATDETMCKSVTTGEWKKIFYEKMEEAKPADSWDLIIDPNLKHNVLAPGWKQYLELHASGRFHCSWCWHTWQSPHVVILFHMHLDRAQRAGSVRMRVFKQLCYECGAARPDEWSMLEENIESLVDNLITSLREQCYGERGGQYRIHVASRQDNRRHRGEFCEACQEGIVHWKPSEKLLEEEATTYTFSRAPSPTKSRAEAGSGCNFCSIPWCLFWATVLLLIIYLQFSFHSSV</sequence>
<keyword evidence="10" id="KW-1185">Reference proteome</keyword>
<dbReference type="RefSeq" id="XP_007195301.2">
    <property type="nucleotide sequence ID" value="XM_007195239.2"/>
</dbReference>
<dbReference type="GO" id="GO:0016020">
    <property type="term" value="C:membrane"/>
    <property type="evidence" value="ECO:0007669"/>
    <property type="project" value="UniProtKB-SubCell"/>
</dbReference>
<organism evidence="10 11">
    <name type="scientific">Balaenoptera acutorostrata</name>
    <name type="common">Common minke whale</name>
    <name type="synonym">Balaena rostrata</name>
    <dbReference type="NCBI Taxonomy" id="9767"/>
    <lineage>
        <taxon>Eukaryota</taxon>
        <taxon>Metazoa</taxon>
        <taxon>Chordata</taxon>
        <taxon>Craniata</taxon>
        <taxon>Vertebrata</taxon>
        <taxon>Euteleostomi</taxon>
        <taxon>Mammalia</taxon>
        <taxon>Eutheria</taxon>
        <taxon>Laurasiatheria</taxon>
        <taxon>Artiodactyla</taxon>
        <taxon>Whippomorpha</taxon>
        <taxon>Cetacea</taxon>
        <taxon>Mysticeti</taxon>
        <taxon>Balaenopteridae</taxon>
        <taxon>Balaenoptera</taxon>
    </lineage>
</organism>
<dbReference type="GO" id="GO:0008270">
    <property type="term" value="F:zinc ion binding"/>
    <property type="evidence" value="ECO:0007669"/>
    <property type="project" value="UniProtKB-KW"/>
</dbReference>
<dbReference type="GO" id="GO:0006612">
    <property type="term" value="P:protein targeting to membrane"/>
    <property type="evidence" value="ECO:0007669"/>
    <property type="project" value="TreeGrafter"/>
</dbReference>
<evidence type="ECO:0000256" key="7">
    <source>
        <dbReference type="ARBA" id="ARBA00023136"/>
    </source>
</evidence>
<dbReference type="GO" id="GO:0009986">
    <property type="term" value="C:cell surface"/>
    <property type="evidence" value="ECO:0007669"/>
    <property type="project" value="TreeGrafter"/>
</dbReference>
<evidence type="ECO:0000313" key="10">
    <source>
        <dbReference type="Proteomes" id="UP001652580"/>
    </source>
</evidence>